<accession>B8CCJ6</accession>
<dbReference type="PaxDb" id="35128-Thaps9882"/>
<dbReference type="HOGENOM" id="CLU_1374709_0_0_1"/>
<evidence type="ECO:0000313" key="2">
    <source>
        <dbReference type="EMBL" id="EED88786.1"/>
    </source>
</evidence>
<feature type="region of interest" description="Disordered" evidence="1">
    <location>
        <begin position="123"/>
        <end position="144"/>
    </location>
</feature>
<dbReference type="GeneID" id="7451259"/>
<name>B8CCJ6_THAPS</name>
<organism evidence="2 3">
    <name type="scientific">Thalassiosira pseudonana</name>
    <name type="common">Marine diatom</name>
    <name type="synonym">Cyclotella nana</name>
    <dbReference type="NCBI Taxonomy" id="35128"/>
    <lineage>
        <taxon>Eukaryota</taxon>
        <taxon>Sar</taxon>
        <taxon>Stramenopiles</taxon>
        <taxon>Ochrophyta</taxon>
        <taxon>Bacillariophyta</taxon>
        <taxon>Coscinodiscophyceae</taxon>
        <taxon>Thalassiosirophycidae</taxon>
        <taxon>Thalassiosirales</taxon>
        <taxon>Thalassiosiraceae</taxon>
        <taxon>Thalassiosira</taxon>
    </lineage>
</organism>
<reference evidence="2 3" key="2">
    <citation type="journal article" date="2008" name="Nature">
        <title>The Phaeodactylum genome reveals the evolutionary history of diatom genomes.</title>
        <authorList>
            <person name="Bowler C."/>
            <person name="Allen A.E."/>
            <person name="Badger J.H."/>
            <person name="Grimwood J."/>
            <person name="Jabbari K."/>
            <person name="Kuo A."/>
            <person name="Maheswari U."/>
            <person name="Martens C."/>
            <person name="Maumus F."/>
            <person name="Otillar R.P."/>
            <person name="Rayko E."/>
            <person name="Salamov A."/>
            <person name="Vandepoele K."/>
            <person name="Beszteri B."/>
            <person name="Gruber A."/>
            <person name="Heijde M."/>
            <person name="Katinka M."/>
            <person name="Mock T."/>
            <person name="Valentin K."/>
            <person name="Verret F."/>
            <person name="Berges J.A."/>
            <person name="Brownlee C."/>
            <person name="Cadoret J.P."/>
            <person name="Chiovitti A."/>
            <person name="Choi C.J."/>
            <person name="Coesel S."/>
            <person name="De Martino A."/>
            <person name="Detter J.C."/>
            <person name="Durkin C."/>
            <person name="Falciatore A."/>
            <person name="Fournet J."/>
            <person name="Haruta M."/>
            <person name="Huysman M.J."/>
            <person name="Jenkins B.D."/>
            <person name="Jiroutova K."/>
            <person name="Jorgensen R.E."/>
            <person name="Joubert Y."/>
            <person name="Kaplan A."/>
            <person name="Kroger N."/>
            <person name="Kroth P.G."/>
            <person name="La Roche J."/>
            <person name="Lindquist E."/>
            <person name="Lommer M."/>
            <person name="Martin-Jezequel V."/>
            <person name="Lopez P.J."/>
            <person name="Lucas S."/>
            <person name="Mangogna M."/>
            <person name="McGinnis K."/>
            <person name="Medlin L.K."/>
            <person name="Montsant A."/>
            <person name="Oudot-Le Secq M.P."/>
            <person name="Napoli C."/>
            <person name="Obornik M."/>
            <person name="Parker M.S."/>
            <person name="Petit J.L."/>
            <person name="Porcel B.M."/>
            <person name="Poulsen N."/>
            <person name="Robison M."/>
            <person name="Rychlewski L."/>
            <person name="Rynearson T.A."/>
            <person name="Schmutz J."/>
            <person name="Shapiro H."/>
            <person name="Siaut M."/>
            <person name="Stanley M."/>
            <person name="Sussman M.R."/>
            <person name="Taylor A.R."/>
            <person name="Vardi A."/>
            <person name="von Dassow P."/>
            <person name="Vyverman W."/>
            <person name="Willis A."/>
            <person name="Wyrwicz L.S."/>
            <person name="Rokhsar D.S."/>
            <person name="Weissenbach J."/>
            <person name="Armbrust E.V."/>
            <person name="Green B.R."/>
            <person name="Van de Peer Y."/>
            <person name="Grigoriev I.V."/>
        </authorList>
    </citation>
    <scope>NUCLEOTIDE SEQUENCE [LARGE SCALE GENOMIC DNA]</scope>
    <source>
        <strain evidence="2 3">CCMP1335</strain>
    </source>
</reference>
<evidence type="ECO:0000313" key="3">
    <source>
        <dbReference type="Proteomes" id="UP000001449"/>
    </source>
</evidence>
<reference evidence="2 3" key="1">
    <citation type="journal article" date="2004" name="Science">
        <title>The genome of the diatom Thalassiosira pseudonana: ecology, evolution, and metabolism.</title>
        <authorList>
            <person name="Armbrust E.V."/>
            <person name="Berges J.A."/>
            <person name="Bowler C."/>
            <person name="Green B.R."/>
            <person name="Martinez D."/>
            <person name="Putnam N.H."/>
            <person name="Zhou S."/>
            <person name="Allen A.E."/>
            <person name="Apt K.E."/>
            <person name="Bechner M."/>
            <person name="Brzezinski M.A."/>
            <person name="Chaal B.K."/>
            <person name="Chiovitti A."/>
            <person name="Davis A.K."/>
            <person name="Demarest M.S."/>
            <person name="Detter J.C."/>
            <person name="Glavina T."/>
            <person name="Goodstein D."/>
            <person name="Hadi M.Z."/>
            <person name="Hellsten U."/>
            <person name="Hildebrand M."/>
            <person name="Jenkins B.D."/>
            <person name="Jurka J."/>
            <person name="Kapitonov V.V."/>
            <person name="Kroger N."/>
            <person name="Lau W.W."/>
            <person name="Lane T.W."/>
            <person name="Larimer F.W."/>
            <person name="Lippmeier J.C."/>
            <person name="Lucas S."/>
            <person name="Medina M."/>
            <person name="Montsant A."/>
            <person name="Obornik M."/>
            <person name="Parker M.S."/>
            <person name="Palenik B."/>
            <person name="Pazour G.J."/>
            <person name="Richardson P.M."/>
            <person name="Rynearson T.A."/>
            <person name="Saito M.A."/>
            <person name="Schwartz D.C."/>
            <person name="Thamatrakoln K."/>
            <person name="Valentin K."/>
            <person name="Vardi A."/>
            <person name="Wilkerson F.P."/>
            <person name="Rokhsar D.S."/>
        </authorList>
    </citation>
    <scope>NUCLEOTIDE SEQUENCE [LARGE SCALE GENOMIC DNA]</scope>
    <source>
        <strain evidence="2 3">CCMP1335</strain>
    </source>
</reference>
<protein>
    <submittedName>
        <fullName evidence="2">Uncharacterized protein</fullName>
    </submittedName>
</protein>
<gene>
    <name evidence="2" type="ORF">THAPSDRAFT_9882</name>
</gene>
<dbReference type="Proteomes" id="UP000001449">
    <property type="component" value="Chromosome 14"/>
</dbReference>
<dbReference type="KEGG" id="tps:THAPSDRAFT_9882"/>
<dbReference type="RefSeq" id="XP_002293777.1">
    <property type="nucleotide sequence ID" value="XM_002293741.1"/>
</dbReference>
<sequence length="199" mass="21809">MSTAVLSISGTEAAGIHAFVQESETVAFDTRLLQTSTSESDDVADKQDTGARGEDTWTIEYLSNKAHEVCSPMSINYAASTLTRSACGVDVSFKFEKATSSVTTEEEADATEHQTITYAKVETIPPSPGKTISTETVKDAPSNNRAEESWMNQLSKQVQSMHTSINEYTSTLMKHLNDQLQVESKPMKVQEKWADISSE</sequence>
<evidence type="ECO:0000256" key="1">
    <source>
        <dbReference type="SAM" id="MobiDB-lite"/>
    </source>
</evidence>
<dbReference type="EMBL" id="CM000649">
    <property type="protein sequence ID" value="EED88786.1"/>
    <property type="molecule type" value="Genomic_DNA"/>
</dbReference>
<dbReference type="AlphaFoldDB" id="B8CCJ6"/>
<keyword evidence="3" id="KW-1185">Reference proteome</keyword>
<proteinExistence type="predicted"/>
<dbReference type="InParanoid" id="B8CCJ6"/>